<protein>
    <submittedName>
        <fullName evidence="1">Uncharacterized protein</fullName>
    </submittedName>
</protein>
<dbReference type="RefSeq" id="WP_275110739.1">
    <property type="nucleotide sequence ID" value="NZ_JAKJSC010000004.1"/>
</dbReference>
<dbReference type="EMBL" id="JAKJSC010000004">
    <property type="protein sequence ID" value="MDE5419409.1"/>
    <property type="molecule type" value="Genomic_DNA"/>
</dbReference>
<comment type="caution">
    <text evidence="1">The sequence shown here is derived from an EMBL/GenBank/DDBJ whole genome shotgun (WGS) entry which is preliminary data.</text>
</comment>
<evidence type="ECO:0000313" key="1">
    <source>
        <dbReference type="EMBL" id="MDE5419409.1"/>
    </source>
</evidence>
<gene>
    <name evidence="1" type="ORF">L3049_15540</name>
</gene>
<proteinExistence type="predicted"/>
<name>A0ABT5VVH2_9BACT</name>
<keyword evidence="2" id="KW-1185">Reference proteome</keyword>
<reference evidence="1 2" key="1">
    <citation type="submission" date="2022-01" db="EMBL/GenBank/DDBJ databases">
        <title>Labilibaculum sp. nov, a marine bacterium isolated from Antarctica.</title>
        <authorList>
            <person name="Dai W."/>
        </authorList>
    </citation>
    <scope>NUCLEOTIDE SEQUENCE [LARGE SCALE GENOMIC DNA]</scope>
    <source>
        <strain evidence="1 2">DW002</strain>
    </source>
</reference>
<organism evidence="1 2">
    <name type="scientific">Paralabilibaculum antarcticum</name>
    <dbReference type="NCBI Taxonomy" id="2912572"/>
    <lineage>
        <taxon>Bacteria</taxon>
        <taxon>Pseudomonadati</taxon>
        <taxon>Bacteroidota</taxon>
        <taxon>Bacteroidia</taxon>
        <taxon>Marinilabiliales</taxon>
        <taxon>Marinifilaceae</taxon>
        <taxon>Paralabilibaculum</taxon>
    </lineage>
</organism>
<accession>A0ABT5VVH2</accession>
<dbReference type="Proteomes" id="UP001528920">
    <property type="component" value="Unassembled WGS sequence"/>
</dbReference>
<evidence type="ECO:0000313" key="2">
    <source>
        <dbReference type="Proteomes" id="UP001528920"/>
    </source>
</evidence>
<sequence length="487" mass="55741">MALQKYIRVTGRCLLSLTIICFSVFFSKSQEQPPDQLFEVVDSSVNIQEFGQQKKLEKNEIPIGLFAYNKWVDLNENNLVERNEFFGLGKESFSKGEPISASLYDPNLKDGSNLKLRIWDTSGNLIRTVKKQYTSIPIFTYSGFDGYLPVGEYIFTINPEESGTTYQIRFTLKEPNGNTYANIRKKLLPENMHLFKQWIDEDGDMKLDSSEVLALNKNIYNVGEVDFELGLNLPLNPVPVVFQVWNSDYDLLSMNISKLDSLQHYTMNEDTLNRGNEFLRVLANASVGEYFITASVTGEGVKQYKTTLQIVDSLNKDTSELETKNESITKVDSTEGVDENIELIVTEEEEPSEAKMKMGTSVNVDNLAPEFKKGQEGFFIFSGFIDLNENNIQDRDEFIGADQDYFYSESENVFVQFHLRQFFNKDLVLQIFNDKDELVIEQIGVYGESPFVFKVSMPDEPLLPGKYSLIMKPTDSEIKYRLDLIIK</sequence>